<dbReference type="InterPro" id="IPR050744">
    <property type="entry name" value="AI-2_Isomerase_LsrG"/>
</dbReference>
<dbReference type="GO" id="GO:0004497">
    <property type="term" value="F:monooxygenase activity"/>
    <property type="evidence" value="ECO:0007669"/>
    <property type="project" value="UniProtKB-KW"/>
</dbReference>
<dbReference type="Proteomes" id="UP001596523">
    <property type="component" value="Unassembled WGS sequence"/>
</dbReference>
<organism evidence="2 3">
    <name type="scientific">Streptomyces monticola</name>
    <dbReference type="NCBI Taxonomy" id="2666263"/>
    <lineage>
        <taxon>Bacteria</taxon>
        <taxon>Bacillati</taxon>
        <taxon>Actinomycetota</taxon>
        <taxon>Actinomycetes</taxon>
        <taxon>Kitasatosporales</taxon>
        <taxon>Streptomycetaceae</taxon>
        <taxon>Streptomyces</taxon>
    </lineage>
</organism>
<protein>
    <submittedName>
        <fullName evidence="2">Quinol monooxygenase</fullName>
        <ecNumber evidence="2">1.-.-.-</ecNumber>
    </submittedName>
</protein>
<sequence length="111" mass="12440">MIFIAVRFTVHADRSDEWFDLVDDFTRATRAEPGNLFFDWSRSADHPHQFVLLEAFADRDAGAAHVQSDHFKAGLDAMAEAIADTPEIINVEIPEAEGWGKMAELTPKRPA</sequence>
<reference evidence="3" key="1">
    <citation type="journal article" date="2019" name="Int. J. Syst. Evol. Microbiol.">
        <title>The Global Catalogue of Microorganisms (GCM) 10K type strain sequencing project: providing services to taxonomists for standard genome sequencing and annotation.</title>
        <authorList>
            <consortium name="The Broad Institute Genomics Platform"/>
            <consortium name="The Broad Institute Genome Sequencing Center for Infectious Disease"/>
            <person name="Wu L."/>
            <person name="Ma J."/>
        </authorList>
    </citation>
    <scope>NUCLEOTIDE SEQUENCE [LARGE SCALE GENOMIC DNA]</scope>
    <source>
        <strain evidence="3">SYNS20</strain>
    </source>
</reference>
<dbReference type="PROSITE" id="PS51725">
    <property type="entry name" value="ABM"/>
    <property type="match status" value="1"/>
</dbReference>
<proteinExistence type="predicted"/>
<dbReference type="SUPFAM" id="SSF54909">
    <property type="entry name" value="Dimeric alpha+beta barrel"/>
    <property type="match status" value="1"/>
</dbReference>
<dbReference type="RefSeq" id="WP_381831599.1">
    <property type="nucleotide sequence ID" value="NZ_JBHTCF010000007.1"/>
</dbReference>
<dbReference type="InterPro" id="IPR007138">
    <property type="entry name" value="ABM_dom"/>
</dbReference>
<dbReference type="PANTHER" id="PTHR33336:SF3">
    <property type="entry name" value="ABM DOMAIN-CONTAINING PROTEIN"/>
    <property type="match status" value="1"/>
</dbReference>
<dbReference type="EC" id="1.-.-.-" evidence="2"/>
<dbReference type="Gene3D" id="3.30.70.100">
    <property type="match status" value="1"/>
</dbReference>
<name>A0ABW2JJF1_9ACTN</name>
<dbReference type="Pfam" id="PF03992">
    <property type="entry name" value="ABM"/>
    <property type="match status" value="1"/>
</dbReference>
<dbReference type="InterPro" id="IPR011008">
    <property type="entry name" value="Dimeric_a/b-barrel"/>
</dbReference>
<evidence type="ECO:0000313" key="3">
    <source>
        <dbReference type="Proteomes" id="UP001596523"/>
    </source>
</evidence>
<evidence type="ECO:0000313" key="2">
    <source>
        <dbReference type="EMBL" id="MFC7306244.1"/>
    </source>
</evidence>
<dbReference type="PANTHER" id="PTHR33336">
    <property type="entry name" value="QUINOL MONOOXYGENASE YGIN-RELATED"/>
    <property type="match status" value="1"/>
</dbReference>
<gene>
    <name evidence="2" type="ORF">ACFQVC_18730</name>
</gene>
<keyword evidence="3" id="KW-1185">Reference proteome</keyword>
<comment type="caution">
    <text evidence="2">The sequence shown here is derived from an EMBL/GenBank/DDBJ whole genome shotgun (WGS) entry which is preliminary data.</text>
</comment>
<feature type="domain" description="ABM" evidence="1">
    <location>
        <begin position="2"/>
        <end position="90"/>
    </location>
</feature>
<evidence type="ECO:0000259" key="1">
    <source>
        <dbReference type="PROSITE" id="PS51725"/>
    </source>
</evidence>
<dbReference type="EMBL" id="JBHTCF010000007">
    <property type="protein sequence ID" value="MFC7306244.1"/>
    <property type="molecule type" value="Genomic_DNA"/>
</dbReference>
<accession>A0ABW2JJF1</accession>
<keyword evidence="2" id="KW-0503">Monooxygenase</keyword>
<keyword evidence="2" id="KW-0560">Oxidoreductase</keyword>